<accession>A0AAE4ZBY1</accession>
<reference evidence="2 3" key="1">
    <citation type="submission" date="2020-01" db="EMBL/GenBank/DDBJ databases">
        <title>Genomes assembled from Gulf of Kutch pelagic sediment metagenomes.</title>
        <authorList>
            <person name="Chandrashekar M."/>
            <person name="Mahajan M.S."/>
            <person name="Dave K.J."/>
            <person name="Vatsa P."/>
            <person name="Nathani N.M."/>
        </authorList>
    </citation>
    <scope>NUCLEOTIDE SEQUENCE [LARGE SCALE GENOMIC DNA]</scope>
    <source>
        <strain evidence="2">KS3-K002</strain>
    </source>
</reference>
<dbReference type="Proteomes" id="UP000702544">
    <property type="component" value="Unassembled WGS sequence"/>
</dbReference>
<comment type="caution">
    <text evidence="2">The sequence shown here is derived from an EMBL/GenBank/DDBJ whole genome shotgun (WGS) entry which is preliminary data.</text>
</comment>
<feature type="transmembrane region" description="Helical" evidence="1">
    <location>
        <begin position="77"/>
        <end position="96"/>
    </location>
</feature>
<evidence type="ECO:0008006" key="4">
    <source>
        <dbReference type="Google" id="ProtNLM"/>
    </source>
</evidence>
<proteinExistence type="predicted"/>
<evidence type="ECO:0000313" key="2">
    <source>
        <dbReference type="EMBL" id="NIR74680.1"/>
    </source>
</evidence>
<sequence>MVSMRHLEMHELLGLRDGEETARGRAHLEYCESCRRELERLYRMQAELRALPAFTPPRDLWPRIAELEARRRRRRRWWAVGSAGLAAAALAGFLVLGGDAAREADEGGVDGWVAEATSQDLGPFIERSRELETLLRTYTPQYQVYDAPTALAVSALEDRIWVLDRMLSEGRQTGAERVVLRQLWDERVATLETLVGIQLGETRPVSGPQAVWR</sequence>
<dbReference type="AlphaFoldDB" id="A0AAE4ZBY1"/>
<keyword evidence="1" id="KW-0472">Membrane</keyword>
<dbReference type="Gene3D" id="1.10.10.1320">
    <property type="entry name" value="Anti-sigma factor, zinc-finger domain"/>
    <property type="match status" value="1"/>
</dbReference>
<keyword evidence="1" id="KW-1133">Transmembrane helix</keyword>
<dbReference type="EMBL" id="JAACAK010000047">
    <property type="protein sequence ID" value="NIR74680.1"/>
    <property type="molecule type" value="Genomic_DNA"/>
</dbReference>
<name>A0AAE4ZBY1_9BACT</name>
<protein>
    <recommendedName>
        <fullName evidence="4">Zinc-finger domain-containing protein</fullName>
    </recommendedName>
</protein>
<evidence type="ECO:0000256" key="1">
    <source>
        <dbReference type="SAM" id="Phobius"/>
    </source>
</evidence>
<organism evidence="2 3">
    <name type="scientific">Candidatus Kutchimonas denitrificans</name>
    <dbReference type="NCBI Taxonomy" id="3056748"/>
    <lineage>
        <taxon>Bacteria</taxon>
        <taxon>Pseudomonadati</taxon>
        <taxon>Gemmatimonadota</taxon>
        <taxon>Gemmatimonadia</taxon>
        <taxon>Candidatus Palauibacterales</taxon>
        <taxon>Candidatus Palauibacteraceae</taxon>
        <taxon>Candidatus Kutchimonas</taxon>
    </lineage>
</organism>
<keyword evidence="1" id="KW-0812">Transmembrane</keyword>
<evidence type="ECO:0000313" key="3">
    <source>
        <dbReference type="Proteomes" id="UP000702544"/>
    </source>
</evidence>
<dbReference type="InterPro" id="IPR041916">
    <property type="entry name" value="Anti_sigma_zinc_sf"/>
</dbReference>
<gene>
    <name evidence="2" type="ORF">GWO12_06155</name>
</gene>